<evidence type="ECO:0000313" key="3">
    <source>
        <dbReference type="EMBL" id="EGW32479.1"/>
    </source>
</evidence>
<keyword evidence="2" id="KW-0812">Transmembrane</keyword>
<dbReference type="Proteomes" id="UP000000709">
    <property type="component" value="Unassembled WGS sequence"/>
</dbReference>
<feature type="region of interest" description="Disordered" evidence="1">
    <location>
        <begin position="270"/>
        <end position="295"/>
    </location>
</feature>
<sequence length="295" mass="34062">MISRILYYVIPRVSKNFEWTKLGMEDPYFEHIPVVTDTYGNVRKYRRIKRRIPEGISENDSRILQSFRQQAYRYDYWFSIWRISFGWNSLARFIPMLGPFITAYWSLSLLLSTWKLDGGFPWQMQLLFVVNFAIDFFIGSIPFVGLVFEIGYKANSRNCLLLEKHLIKVGQRNQNMTIEDESEDEREWQELRILENLENENAINTIESEQHPKSSIAIDEQTSEHVLDLLHKGTPSRETETSTIASSVTAPSTAIDTSVATVPSITVTSSVALDEPEPDSLRKRGEQPSKVLNDV</sequence>
<dbReference type="eggNOG" id="ENOG502S45T">
    <property type="taxonomic scope" value="Eukaryota"/>
</dbReference>
<dbReference type="InterPro" id="IPR025187">
    <property type="entry name" value="DUF4112"/>
</dbReference>
<dbReference type="AlphaFoldDB" id="G3AN96"/>
<keyword evidence="2" id="KW-1133">Transmembrane helix</keyword>
<dbReference type="EMBL" id="GL996502">
    <property type="protein sequence ID" value="EGW32479.1"/>
    <property type="molecule type" value="Genomic_DNA"/>
</dbReference>
<reference evidence="3 4" key="1">
    <citation type="journal article" date="2011" name="Proc. Natl. Acad. Sci. U.S.A.">
        <title>Comparative genomics of xylose-fermenting fungi for enhanced biofuel production.</title>
        <authorList>
            <person name="Wohlbach D.J."/>
            <person name="Kuo A."/>
            <person name="Sato T.K."/>
            <person name="Potts K.M."/>
            <person name="Salamov A.A."/>
            <person name="LaButti K.M."/>
            <person name="Sun H."/>
            <person name="Clum A."/>
            <person name="Pangilinan J.L."/>
            <person name="Lindquist E.A."/>
            <person name="Lucas S."/>
            <person name="Lapidus A."/>
            <person name="Jin M."/>
            <person name="Gunawan C."/>
            <person name="Balan V."/>
            <person name="Dale B.E."/>
            <person name="Jeffries T.W."/>
            <person name="Zinkel R."/>
            <person name="Barry K.W."/>
            <person name="Grigoriev I.V."/>
            <person name="Gasch A.P."/>
        </authorList>
    </citation>
    <scope>NUCLEOTIDE SEQUENCE [LARGE SCALE GENOMIC DNA]</scope>
    <source>
        <strain evidence="4">NRRL Y-27907 / 11-Y1</strain>
    </source>
</reference>
<dbReference type="PANTHER" id="PTHR35519">
    <property type="entry name" value="MEMBRANE PROTEINS"/>
    <property type="match status" value="1"/>
</dbReference>
<dbReference type="PANTHER" id="PTHR35519:SF2">
    <property type="entry name" value="PH DOMAIN PROTEIN"/>
    <property type="match status" value="1"/>
</dbReference>
<feature type="transmembrane region" description="Helical" evidence="2">
    <location>
        <begin position="90"/>
        <end position="114"/>
    </location>
</feature>
<dbReference type="InParanoid" id="G3AN96"/>
<dbReference type="HOGENOM" id="CLU_067862_0_0_1"/>
<organism evidence="4">
    <name type="scientific">Spathaspora passalidarum (strain NRRL Y-27907 / 11-Y1)</name>
    <dbReference type="NCBI Taxonomy" id="619300"/>
    <lineage>
        <taxon>Eukaryota</taxon>
        <taxon>Fungi</taxon>
        <taxon>Dikarya</taxon>
        <taxon>Ascomycota</taxon>
        <taxon>Saccharomycotina</taxon>
        <taxon>Pichiomycetes</taxon>
        <taxon>Debaryomycetaceae</taxon>
        <taxon>Spathaspora</taxon>
    </lineage>
</organism>
<gene>
    <name evidence="3" type="ORF">SPAPADRAFT_138508</name>
</gene>
<dbReference type="KEGG" id="spaa:SPAPADRAFT_138508"/>
<keyword evidence="4" id="KW-1185">Reference proteome</keyword>
<dbReference type="RefSeq" id="XP_007375755.1">
    <property type="nucleotide sequence ID" value="XM_007375693.1"/>
</dbReference>
<dbReference type="GeneID" id="18870125"/>
<name>G3AN96_SPAPN</name>
<evidence type="ECO:0000313" key="4">
    <source>
        <dbReference type="Proteomes" id="UP000000709"/>
    </source>
</evidence>
<dbReference type="Pfam" id="PF13430">
    <property type="entry name" value="DUF4112"/>
    <property type="match status" value="1"/>
</dbReference>
<evidence type="ECO:0000256" key="1">
    <source>
        <dbReference type="SAM" id="MobiDB-lite"/>
    </source>
</evidence>
<dbReference type="OrthoDB" id="2103474at2759"/>
<dbReference type="OMA" id="FSIWRIS"/>
<proteinExistence type="predicted"/>
<evidence type="ECO:0000256" key="2">
    <source>
        <dbReference type="SAM" id="Phobius"/>
    </source>
</evidence>
<accession>G3AN96</accession>
<protein>
    <submittedName>
        <fullName evidence="3">Uncharacterized protein</fullName>
    </submittedName>
</protein>
<keyword evidence="2" id="KW-0472">Membrane</keyword>
<feature type="transmembrane region" description="Helical" evidence="2">
    <location>
        <begin position="126"/>
        <end position="148"/>
    </location>
</feature>